<sequence>MFQFARQTLQLPSTSHVGTQTSIPQVANSQSSAPSTKPPKTAAEIAAENNKGTRKFSYRRSQTNVASKDLG</sequence>
<name>A0A5C3QFX0_9AGAR</name>
<dbReference type="AlphaFoldDB" id="A0A5C3QFX0"/>
<evidence type="ECO:0000256" key="1">
    <source>
        <dbReference type="SAM" id="MobiDB-lite"/>
    </source>
</evidence>
<dbReference type="Proteomes" id="UP000305067">
    <property type="component" value="Unassembled WGS sequence"/>
</dbReference>
<reference evidence="2 3" key="1">
    <citation type="journal article" date="2019" name="Nat. Ecol. Evol.">
        <title>Megaphylogeny resolves global patterns of mushroom evolution.</title>
        <authorList>
            <person name="Varga T."/>
            <person name="Krizsan K."/>
            <person name="Foldi C."/>
            <person name="Dima B."/>
            <person name="Sanchez-Garcia M."/>
            <person name="Sanchez-Ramirez S."/>
            <person name="Szollosi G.J."/>
            <person name="Szarkandi J.G."/>
            <person name="Papp V."/>
            <person name="Albert L."/>
            <person name="Andreopoulos W."/>
            <person name="Angelini C."/>
            <person name="Antonin V."/>
            <person name="Barry K.W."/>
            <person name="Bougher N.L."/>
            <person name="Buchanan P."/>
            <person name="Buyck B."/>
            <person name="Bense V."/>
            <person name="Catcheside P."/>
            <person name="Chovatia M."/>
            <person name="Cooper J."/>
            <person name="Damon W."/>
            <person name="Desjardin D."/>
            <person name="Finy P."/>
            <person name="Geml J."/>
            <person name="Haridas S."/>
            <person name="Hughes K."/>
            <person name="Justo A."/>
            <person name="Karasinski D."/>
            <person name="Kautmanova I."/>
            <person name="Kiss B."/>
            <person name="Kocsube S."/>
            <person name="Kotiranta H."/>
            <person name="LaButti K.M."/>
            <person name="Lechner B.E."/>
            <person name="Liimatainen K."/>
            <person name="Lipzen A."/>
            <person name="Lukacs Z."/>
            <person name="Mihaltcheva S."/>
            <person name="Morgado L.N."/>
            <person name="Niskanen T."/>
            <person name="Noordeloos M.E."/>
            <person name="Ohm R.A."/>
            <person name="Ortiz-Santana B."/>
            <person name="Ovrebo C."/>
            <person name="Racz N."/>
            <person name="Riley R."/>
            <person name="Savchenko A."/>
            <person name="Shiryaev A."/>
            <person name="Soop K."/>
            <person name="Spirin V."/>
            <person name="Szebenyi C."/>
            <person name="Tomsovsky M."/>
            <person name="Tulloss R.E."/>
            <person name="Uehling J."/>
            <person name="Grigoriev I.V."/>
            <person name="Vagvolgyi C."/>
            <person name="Papp T."/>
            <person name="Martin F.M."/>
            <person name="Miettinen O."/>
            <person name="Hibbett D.S."/>
            <person name="Nagy L.G."/>
        </authorList>
    </citation>
    <scope>NUCLEOTIDE SEQUENCE [LARGE SCALE GENOMIC DNA]</scope>
    <source>
        <strain evidence="2 3">CBS 309.79</strain>
    </source>
</reference>
<feature type="compositionally biased region" description="Polar residues" evidence="1">
    <location>
        <begin position="1"/>
        <end position="35"/>
    </location>
</feature>
<evidence type="ECO:0000313" key="2">
    <source>
        <dbReference type="EMBL" id="TFK99380.1"/>
    </source>
</evidence>
<accession>A0A5C3QFX0</accession>
<feature type="compositionally biased region" description="Polar residues" evidence="1">
    <location>
        <begin position="59"/>
        <end position="71"/>
    </location>
</feature>
<evidence type="ECO:0000313" key="3">
    <source>
        <dbReference type="Proteomes" id="UP000305067"/>
    </source>
</evidence>
<organism evidence="2 3">
    <name type="scientific">Pterulicium gracile</name>
    <dbReference type="NCBI Taxonomy" id="1884261"/>
    <lineage>
        <taxon>Eukaryota</taxon>
        <taxon>Fungi</taxon>
        <taxon>Dikarya</taxon>
        <taxon>Basidiomycota</taxon>
        <taxon>Agaricomycotina</taxon>
        <taxon>Agaricomycetes</taxon>
        <taxon>Agaricomycetidae</taxon>
        <taxon>Agaricales</taxon>
        <taxon>Pleurotineae</taxon>
        <taxon>Pterulaceae</taxon>
        <taxon>Pterulicium</taxon>
    </lineage>
</organism>
<protein>
    <submittedName>
        <fullName evidence="2">Uncharacterized protein</fullName>
    </submittedName>
</protein>
<proteinExistence type="predicted"/>
<dbReference type="EMBL" id="ML178834">
    <property type="protein sequence ID" value="TFK99380.1"/>
    <property type="molecule type" value="Genomic_DNA"/>
</dbReference>
<gene>
    <name evidence="2" type="ORF">BDV98DRAFT_179411</name>
</gene>
<keyword evidence="3" id="KW-1185">Reference proteome</keyword>
<feature type="region of interest" description="Disordered" evidence="1">
    <location>
        <begin position="1"/>
        <end position="71"/>
    </location>
</feature>